<feature type="non-terminal residue" evidence="2">
    <location>
        <position position="181"/>
    </location>
</feature>
<evidence type="ECO:0000313" key="3">
    <source>
        <dbReference type="Proteomes" id="UP001311232"/>
    </source>
</evidence>
<keyword evidence="3" id="KW-1185">Reference proteome</keyword>
<organism evidence="2 3">
    <name type="scientific">Crenichthys baileyi</name>
    <name type="common">White River springfish</name>
    <dbReference type="NCBI Taxonomy" id="28760"/>
    <lineage>
        <taxon>Eukaryota</taxon>
        <taxon>Metazoa</taxon>
        <taxon>Chordata</taxon>
        <taxon>Craniata</taxon>
        <taxon>Vertebrata</taxon>
        <taxon>Euteleostomi</taxon>
        <taxon>Actinopterygii</taxon>
        <taxon>Neopterygii</taxon>
        <taxon>Teleostei</taxon>
        <taxon>Neoteleostei</taxon>
        <taxon>Acanthomorphata</taxon>
        <taxon>Ovalentaria</taxon>
        <taxon>Atherinomorphae</taxon>
        <taxon>Cyprinodontiformes</taxon>
        <taxon>Goodeidae</taxon>
        <taxon>Crenichthys</taxon>
    </lineage>
</organism>
<accession>A0AAV9QNA9</accession>
<feature type="region of interest" description="Disordered" evidence="1">
    <location>
        <begin position="66"/>
        <end position="138"/>
    </location>
</feature>
<reference evidence="2 3" key="1">
    <citation type="submission" date="2021-06" db="EMBL/GenBank/DDBJ databases">
        <authorList>
            <person name="Palmer J.M."/>
        </authorList>
    </citation>
    <scope>NUCLEOTIDE SEQUENCE [LARGE SCALE GENOMIC DNA]</scope>
    <source>
        <strain evidence="2 3">MEX-2019</strain>
        <tissue evidence="2">Muscle</tissue>
    </source>
</reference>
<name>A0AAV9QNA9_9TELE</name>
<evidence type="ECO:0000256" key="1">
    <source>
        <dbReference type="SAM" id="MobiDB-lite"/>
    </source>
</evidence>
<protein>
    <submittedName>
        <fullName evidence="2">Uncharacterized protein</fullName>
    </submittedName>
</protein>
<proteinExistence type="predicted"/>
<sequence>MRQVLRRGKVLTDLVIHLLSSCASPEHTLEVLSQLMDWRTEWGRYSQSSLTVEILETERQRIINGTTPPVSLSASAGDPADATQPAAAGSSERQPAAAGSSEPQPAAARLLRHVPEESVGGLPPLPRHVPSQSGSEERLNKQQEKLLLETFFSLAWQHTSICCFDNGASPIACFIIRDGYK</sequence>
<evidence type="ECO:0000313" key="2">
    <source>
        <dbReference type="EMBL" id="KAK5598458.1"/>
    </source>
</evidence>
<dbReference type="EMBL" id="JAHHUM010003084">
    <property type="protein sequence ID" value="KAK5598458.1"/>
    <property type="molecule type" value="Genomic_DNA"/>
</dbReference>
<dbReference type="Proteomes" id="UP001311232">
    <property type="component" value="Unassembled WGS sequence"/>
</dbReference>
<dbReference type="AlphaFoldDB" id="A0AAV9QNA9"/>
<gene>
    <name evidence="2" type="ORF">CRENBAI_010617</name>
</gene>
<comment type="caution">
    <text evidence="2">The sequence shown here is derived from an EMBL/GenBank/DDBJ whole genome shotgun (WGS) entry which is preliminary data.</text>
</comment>